<sequence length="204" mass="21232">MLLAVALLAGAAWLLGGAGVIHGKALLAQWLIARAWAQQPDAARPRPWPWADTWPVARLSIPSLGETQYVLYGTNGQALAFGPGLDPTGAAPGEPGVVLLAGHRDTHFAWLAAVTPGDRLLLTVRGGSTRTYEVVRQRVLDSRAGPLRASLEDGLVLVTCFPFDAVAVGGPLRYVVEAAALTTSGQAPPRGPGLLELAAGPGRL</sequence>
<dbReference type="Pfam" id="PF04203">
    <property type="entry name" value="Sortase"/>
    <property type="match status" value="1"/>
</dbReference>
<dbReference type="AlphaFoldDB" id="A0A095XXZ6"/>
<dbReference type="InterPro" id="IPR041999">
    <property type="entry name" value="Sortase_D_1"/>
</dbReference>
<name>A0A095XXZ6_9GAMM</name>
<evidence type="ECO:0000313" key="3">
    <source>
        <dbReference type="Proteomes" id="UP000029640"/>
    </source>
</evidence>
<dbReference type="eggNOG" id="COG3764">
    <property type="taxonomic scope" value="Bacteria"/>
</dbReference>
<accession>A0A095XXZ6</accession>
<dbReference type="InterPro" id="IPR022445">
    <property type="entry name" value="Sortase_proteobact_type"/>
</dbReference>
<dbReference type="PATRIC" id="fig|1265313.6.peg.754"/>
<dbReference type="CDD" id="cd05828">
    <property type="entry name" value="Sortase_D_1"/>
    <property type="match status" value="1"/>
</dbReference>
<proteinExistence type="predicted"/>
<dbReference type="Proteomes" id="UP000029640">
    <property type="component" value="Unassembled WGS sequence"/>
</dbReference>
<protein>
    <submittedName>
        <fullName evidence="2">LPXTG-site transpeptidase family protein</fullName>
    </submittedName>
</protein>
<dbReference type="STRING" id="1265313.HRUBRA_00760"/>
<organism evidence="2 3">
    <name type="scientific">Pseudohaliea rubra DSM 19751</name>
    <dbReference type="NCBI Taxonomy" id="1265313"/>
    <lineage>
        <taxon>Bacteria</taxon>
        <taxon>Pseudomonadati</taxon>
        <taxon>Pseudomonadota</taxon>
        <taxon>Gammaproteobacteria</taxon>
        <taxon>Cellvibrionales</taxon>
        <taxon>Halieaceae</taxon>
        <taxon>Pseudohaliea</taxon>
    </lineage>
</organism>
<evidence type="ECO:0000313" key="2">
    <source>
        <dbReference type="EMBL" id="KGE04601.1"/>
    </source>
</evidence>
<reference evidence="2 3" key="1">
    <citation type="journal article" date="2014" name="Genome Announc.">
        <title>Genome Sequence of Gammaproteobacterial Pseudohaliea rubra Type Strain DSM 19751, Isolated from Coastal Seawater of the Mediterranean Sea.</title>
        <authorList>
            <person name="Spring S."/>
            <person name="Fiebig A."/>
            <person name="Riedel T."/>
            <person name="Goker M."/>
            <person name="Klenk H.P."/>
        </authorList>
    </citation>
    <scope>NUCLEOTIDE SEQUENCE [LARGE SCALE GENOMIC DNA]</scope>
    <source>
        <strain evidence="2 3">DSM 19751</strain>
    </source>
</reference>
<gene>
    <name evidence="2" type="ORF">HRUBRA_00760</name>
</gene>
<dbReference type="GO" id="GO:0016787">
    <property type="term" value="F:hydrolase activity"/>
    <property type="evidence" value="ECO:0007669"/>
    <property type="project" value="UniProtKB-KW"/>
</dbReference>
<keyword evidence="3" id="KW-1185">Reference proteome</keyword>
<dbReference type="Gene3D" id="2.40.260.10">
    <property type="entry name" value="Sortase"/>
    <property type="match status" value="1"/>
</dbReference>
<dbReference type="InterPro" id="IPR005754">
    <property type="entry name" value="Sortase"/>
</dbReference>
<dbReference type="EMBL" id="AUVB01000023">
    <property type="protein sequence ID" value="KGE04601.1"/>
    <property type="molecule type" value="Genomic_DNA"/>
</dbReference>
<dbReference type="OrthoDB" id="9790661at2"/>
<dbReference type="NCBIfam" id="TIGR03784">
    <property type="entry name" value="marine_sortase"/>
    <property type="match status" value="1"/>
</dbReference>
<dbReference type="InterPro" id="IPR023365">
    <property type="entry name" value="Sortase_dom-sf"/>
</dbReference>
<comment type="caution">
    <text evidence="2">The sequence shown here is derived from an EMBL/GenBank/DDBJ whole genome shotgun (WGS) entry which is preliminary data.</text>
</comment>
<evidence type="ECO:0000256" key="1">
    <source>
        <dbReference type="ARBA" id="ARBA00022801"/>
    </source>
</evidence>
<dbReference type="SUPFAM" id="SSF63817">
    <property type="entry name" value="Sortase"/>
    <property type="match status" value="1"/>
</dbReference>
<keyword evidence="1" id="KW-0378">Hydrolase</keyword>
<dbReference type="HOGENOM" id="CLU_045680_6_0_6"/>